<accession>A0A4U1JLG0</accession>
<sequence length="314" mass="33758">MTFDPFPHDEPPDTRHDAPTKRAMEGLFADEVASSDGPATRAMSPDERETALLGHEGDRYGGDAEAWDDDEPAEPVLPAAFADSDDDDAALTALAGLSIRSDRKTLPSARFTHLGEPRAPGPFADLGWETSMCADEPATSWDETPIPASEEPPASSPSIWGRVQQFVARLAMKRTPPNPAASHARSTARALADLVWTMEDTDLEVLASHIERVVSLRQLGPEAYAEARILDALGTLESEDRAAGGIPLSALRAHMPEVSRSALDTALLRLEERRFLALAPAEDVPERDALRDPKRGLLGRCALLASSTLGGSRS</sequence>
<dbReference type="EMBL" id="SSMQ01000002">
    <property type="protein sequence ID" value="TKD12783.1"/>
    <property type="molecule type" value="Genomic_DNA"/>
</dbReference>
<dbReference type="AlphaFoldDB" id="A0A4U1JLG0"/>
<protein>
    <submittedName>
        <fullName evidence="2">Uncharacterized protein</fullName>
    </submittedName>
</protein>
<dbReference type="RefSeq" id="WP_136927421.1">
    <property type="nucleotide sequence ID" value="NZ_SSMQ01000002.1"/>
</dbReference>
<reference evidence="2 3" key="1">
    <citation type="submission" date="2019-04" db="EMBL/GenBank/DDBJ databases">
        <authorList>
            <person name="Li Y."/>
            <person name="Wang J."/>
        </authorList>
    </citation>
    <scope>NUCLEOTIDE SEQUENCE [LARGE SCALE GENOMIC DNA]</scope>
    <source>
        <strain evidence="2 3">DSM 14668</strain>
    </source>
</reference>
<feature type="region of interest" description="Disordered" evidence="1">
    <location>
        <begin position="1"/>
        <end position="25"/>
    </location>
</feature>
<dbReference type="Proteomes" id="UP000309215">
    <property type="component" value="Unassembled WGS sequence"/>
</dbReference>
<feature type="compositionally biased region" description="Basic and acidic residues" evidence="1">
    <location>
        <begin position="1"/>
        <end position="24"/>
    </location>
</feature>
<proteinExistence type="predicted"/>
<name>A0A4U1JLG0_9BACT</name>
<dbReference type="OrthoDB" id="9821942at2"/>
<keyword evidence="3" id="KW-1185">Reference proteome</keyword>
<gene>
    <name evidence="2" type="ORF">E8A74_03280</name>
</gene>
<evidence type="ECO:0000313" key="2">
    <source>
        <dbReference type="EMBL" id="TKD12783.1"/>
    </source>
</evidence>
<feature type="region of interest" description="Disordered" evidence="1">
    <location>
        <begin position="137"/>
        <end position="158"/>
    </location>
</feature>
<feature type="compositionally biased region" description="Low complexity" evidence="1">
    <location>
        <begin position="145"/>
        <end position="158"/>
    </location>
</feature>
<evidence type="ECO:0000313" key="3">
    <source>
        <dbReference type="Proteomes" id="UP000309215"/>
    </source>
</evidence>
<organism evidence="2 3">
    <name type="scientific">Polyangium fumosum</name>
    <dbReference type="NCBI Taxonomy" id="889272"/>
    <lineage>
        <taxon>Bacteria</taxon>
        <taxon>Pseudomonadati</taxon>
        <taxon>Myxococcota</taxon>
        <taxon>Polyangia</taxon>
        <taxon>Polyangiales</taxon>
        <taxon>Polyangiaceae</taxon>
        <taxon>Polyangium</taxon>
    </lineage>
</organism>
<evidence type="ECO:0000256" key="1">
    <source>
        <dbReference type="SAM" id="MobiDB-lite"/>
    </source>
</evidence>
<comment type="caution">
    <text evidence="2">The sequence shown here is derived from an EMBL/GenBank/DDBJ whole genome shotgun (WGS) entry which is preliminary data.</text>
</comment>